<dbReference type="Pfam" id="PF22878">
    <property type="entry name" value="SPT2_N"/>
    <property type="match status" value="1"/>
</dbReference>
<dbReference type="GO" id="GO:0003677">
    <property type="term" value="F:DNA binding"/>
    <property type="evidence" value="ECO:0007669"/>
    <property type="project" value="TreeGrafter"/>
</dbReference>
<feature type="compositionally biased region" description="Basic and acidic residues" evidence="5">
    <location>
        <begin position="143"/>
        <end position="173"/>
    </location>
</feature>
<feature type="region of interest" description="Disordered" evidence="5">
    <location>
        <begin position="345"/>
        <end position="552"/>
    </location>
</feature>
<dbReference type="Proteomes" id="UP000005408">
    <property type="component" value="Unassembled WGS sequence"/>
</dbReference>
<keyword evidence="8" id="KW-1185">Reference proteome</keyword>
<dbReference type="InterPro" id="IPR013256">
    <property type="entry name" value="Chromatin_SPT2"/>
</dbReference>
<feature type="compositionally biased region" description="Polar residues" evidence="5">
    <location>
        <begin position="190"/>
        <end position="202"/>
    </location>
</feature>
<reference evidence="7" key="1">
    <citation type="submission" date="2022-08" db="UniProtKB">
        <authorList>
            <consortium name="EnsemblMetazoa"/>
        </authorList>
    </citation>
    <scope>IDENTIFICATION</scope>
    <source>
        <strain evidence="7">05x7-T-G4-1.051#20</strain>
    </source>
</reference>
<feature type="compositionally biased region" description="Basic and acidic residues" evidence="5">
    <location>
        <begin position="70"/>
        <end position="101"/>
    </location>
</feature>
<evidence type="ECO:0000256" key="3">
    <source>
        <dbReference type="ARBA" id="ARBA00023054"/>
    </source>
</evidence>
<feature type="region of interest" description="Disordered" evidence="5">
    <location>
        <begin position="567"/>
        <end position="591"/>
    </location>
</feature>
<evidence type="ECO:0000256" key="4">
    <source>
        <dbReference type="SAM" id="Coils"/>
    </source>
</evidence>
<evidence type="ECO:0000256" key="1">
    <source>
        <dbReference type="ARBA" id="ARBA00006461"/>
    </source>
</evidence>
<evidence type="ECO:0000256" key="5">
    <source>
        <dbReference type="SAM" id="MobiDB-lite"/>
    </source>
</evidence>
<dbReference type="OrthoDB" id="6259853at2759"/>
<dbReference type="SMART" id="SM00784">
    <property type="entry name" value="SPT2"/>
    <property type="match status" value="1"/>
</dbReference>
<dbReference type="EnsemblMetazoa" id="G4046.1">
    <property type="protein sequence ID" value="G4046.1:cds"/>
    <property type="gene ID" value="G4046"/>
</dbReference>
<feature type="compositionally biased region" description="Basic and acidic residues" evidence="5">
    <location>
        <begin position="31"/>
        <end position="63"/>
    </location>
</feature>
<name>A0A8W8MZY8_MAGGI</name>
<dbReference type="AlphaFoldDB" id="A0A8W8MZY8"/>
<feature type="compositionally biased region" description="Low complexity" evidence="5">
    <location>
        <begin position="122"/>
        <end position="142"/>
    </location>
</feature>
<evidence type="ECO:0000313" key="8">
    <source>
        <dbReference type="Proteomes" id="UP000005408"/>
    </source>
</evidence>
<comment type="similarity">
    <text evidence="1">Belongs to the SPT2 family.</text>
</comment>
<feature type="domain" description="SPT2 homolog N-terminal" evidence="6">
    <location>
        <begin position="1"/>
        <end position="80"/>
    </location>
</feature>
<dbReference type="OMA" id="WSAPCNL"/>
<dbReference type="PANTHER" id="PTHR22691">
    <property type="entry name" value="YEAST SPT2-RELATED"/>
    <property type="match status" value="1"/>
</dbReference>
<protein>
    <recommendedName>
        <fullName evidence="2">Protein SPT2 homolog</fullName>
    </recommendedName>
</protein>
<evidence type="ECO:0000256" key="2">
    <source>
        <dbReference type="ARBA" id="ARBA00013786"/>
    </source>
</evidence>
<dbReference type="GO" id="GO:0042393">
    <property type="term" value="F:histone binding"/>
    <property type="evidence" value="ECO:0007669"/>
    <property type="project" value="TreeGrafter"/>
</dbReference>
<feature type="compositionally biased region" description="Basic and acidic residues" evidence="5">
    <location>
        <begin position="345"/>
        <end position="371"/>
    </location>
</feature>
<feature type="compositionally biased region" description="Basic and acidic residues" evidence="5">
    <location>
        <begin position="203"/>
        <end position="231"/>
    </location>
</feature>
<organism evidence="7 8">
    <name type="scientific">Magallana gigas</name>
    <name type="common">Pacific oyster</name>
    <name type="synonym">Crassostrea gigas</name>
    <dbReference type="NCBI Taxonomy" id="29159"/>
    <lineage>
        <taxon>Eukaryota</taxon>
        <taxon>Metazoa</taxon>
        <taxon>Spiralia</taxon>
        <taxon>Lophotrochozoa</taxon>
        <taxon>Mollusca</taxon>
        <taxon>Bivalvia</taxon>
        <taxon>Autobranchia</taxon>
        <taxon>Pteriomorphia</taxon>
        <taxon>Ostreida</taxon>
        <taxon>Ostreoidea</taxon>
        <taxon>Ostreidae</taxon>
        <taxon>Magallana</taxon>
    </lineage>
</organism>
<sequence>MDFENILSLAAQNSSSKQVKKKYSAQLGPPVKEKKDKDVKSDVVKKLREEKEREKREAEEARERIKRKIREAEERKKREKELKIKREKEEEERRKKEEEKKNRFRIPKKGENSSGAEKNEIKPSTSNCTSSTSSPSSSNGKSSESKRQETEMRKQKSDKKDPKRISKVSDKVKSISSSKSGSEKLDPTTVKPTALSSNQRNSHLYDEIEKRKVSNETDIERKRREFEEKRARLLQQMKTKGLEKEKPVISKKTEKVKSSKDSDKKSERKKSEKPLEQVKTVEKSSLTNSKNGAIFAKPDSSKKVSVNEKIKSHNSGKKIPPPLGFGDLLKLAQVKASEPVTIESVKKAEKKEPERLMTKEERERFMEEQACKYRKLSVPGKPQSSGEKTLSRRENNEKVSKHSRDKLVRDNREERSAPKLKGLLTNGVGTSLQASGKVNLTSEKSQLKRKSDIMSSTHSPSSKMISNSKSSSSLRRPGDLSDAKKRRLDSPSTSKSSPSAGPSSTRPSGPSGRPNGQSSKSAQSQRAYDCENENVLVCGPPRPKPEAALNPFDRIYGQIKKNNPKPEIRKRRIESDVEEEEESEYDEEMEGFITDEGSDLEEAYSQDMDYSKHIRQIFGYDKRKYKYESDRDIANMESNFAQQMKEEARSARLGLQEDLEDIKREEEELKRKMEKKKKK</sequence>
<feature type="compositionally biased region" description="Basic and acidic residues" evidence="5">
    <location>
        <begin position="299"/>
        <end position="311"/>
    </location>
</feature>
<evidence type="ECO:0000313" key="7">
    <source>
        <dbReference type="EnsemblMetazoa" id="G4046.1:cds"/>
    </source>
</evidence>
<feature type="region of interest" description="Disordered" evidence="5">
    <location>
        <begin position="13"/>
        <end position="323"/>
    </location>
</feature>
<accession>A0A8W8MZY8</accession>
<dbReference type="GO" id="GO:0006334">
    <property type="term" value="P:nucleosome assembly"/>
    <property type="evidence" value="ECO:0007669"/>
    <property type="project" value="TreeGrafter"/>
</dbReference>
<proteinExistence type="inferred from homology"/>
<feature type="compositionally biased region" description="Low complexity" evidence="5">
    <location>
        <begin position="459"/>
        <end position="473"/>
    </location>
</feature>
<feature type="compositionally biased region" description="Basic and acidic residues" evidence="5">
    <location>
        <begin position="240"/>
        <end position="282"/>
    </location>
</feature>
<dbReference type="GO" id="GO:0006360">
    <property type="term" value="P:transcription by RNA polymerase I"/>
    <property type="evidence" value="ECO:0007669"/>
    <property type="project" value="TreeGrafter"/>
</dbReference>
<keyword evidence="3 4" id="KW-0175">Coiled coil</keyword>
<feature type="compositionally biased region" description="Basic and acidic residues" evidence="5">
    <location>
        <begin position="389"/>
        <end position="417"/>
    </location>
</feature>
<evidence type="ECO:0000259" key="6">
    <source>
        <dbReference type="Pfam" id="PF22878"/>
    </source>
</evidence>
<dbReference type="GO" id="GO:0005730">
    <property type="term" value="C:nucleolus"/>
    <property type="evidence" value="ECO:0007669"/>
    <property type="project" value="TreeGrafter"/>
</dbReference>
<dbReference type="PANTHER" id="PTHR22691:SF8">
    <property type="entry name" value="PROTEIN SPT2 HOMOLOG"/>
    <property type="match status" value="1"/>
</dbReference>
<feature type="compositionally biased region" description="Acidic residues" evidence="5">
    <location>
        <begin position="576"/>
        <end position="590"/>
    </location>
</feature>
<feature type="compositionally biased region" description="Low complexity" evidence="5">
    <location>
        <begin position="490"/>
        <end position="519"/>
    </location>
</feature>
<feature type="coiled-coil region" evidence="4">
    <location>
        <begin position="645"/>
        <end position="679"/>
    </location>
</feature>
<feature type="compositionally biased region" description="Polar residues" evidence="5">
    <location>
        <begin position="427"/>
        <end position="444"/>
    </location>
</feature>
<dbReference type="Pfam" id="PF08243">
    <property type="entry name" value="SPT2"/>
    <property type="match status" value="1"/>
</dbReference>
<dbReference type="InterPro" id="IPR054552">
    <property type="entry name" value="SPT2_N"/>
</dbReference>